<dbReference type="InterPro" id="IPR014033">
    <property type="entry name" value="Arginase"/>
</dbReference>
<dbReference type="PROSITE" id="PS51409">
    <property type="entry name" value="ARGINASE_2"/>
    <property type="match status" value="1"/>
</dbReference>
<evidence type="ECO:0000256" key="7">
    <source>
        <dbReference type="ARBA" id="ARBA00022801"/>
    </source>
</evidence>
<evidence type="ECO:0000256" key="9">
    <source>
        <dbReference type="ARBA" id="ARBA00047391"/>
    </source>
</evidence>
<dbReference type="GO" id="GO:0005634">
    <property type="term" value="C:nucleus"/>
    <property type="evidence" value="ECO:0007669"/>
    <property type="project" value="TreeGrafter"/>
</dbReference>
<dbReference type="EMBL" id="WJQU01000004">
    <property type="protein sequence ID" value="KAJ6636363.1"/>
    <property type="molecule type" value="Genomic_DNA"/>
</dbReference>
<evidence type="ECO:0000256" key="8">
    <source>
        <dbReference type="ARBA" id="ARBA00023211"/>
    </source>
</evidence>
<comment type="similarity">
    <text evidence="10 11">Belongs to the arginase family.</text>
</comment>
<comment type="pathway">
    <text evidence="1 11">Nitrogen metabolism; urea cycle; L-ornithine and urea from L-arginine: step 1/1.</text>
</comment>
<accession>A0A9Q0MQX5</accession>
<evidence type="ECO:0000313" key="12">
    <source>
        <dbReference type="EMBL" id="KAJ6636363.1"/>
    </source>
</evidence>
<comment type="caution">
    <text evidence="12">The sequence shown here is derived from an EMBL/GenBank/DDBJ whole genome shotgun (WGS) entry which is preliminary data.</text>
</comment>
<dbReference type="GO" id="GO:0004053">
    <property type="term" value="F:arginase activity"/>
    <property type="evidence" value="ECO:0007669"/>
    <property type="project" value="UniProtKB-EC"/>
</dbReference>
<evidence type="ECO:0000256" key="5">
    <source>
        <dbReference type="ARBA" id="ARBA00022503"/>
    </source>
</evidence>
<dbReference type="InterPro" id="IPR023696">
    <property type="entry name" value="Ureohydrolase_dom_sf"/>
</dbReference>
<dbReference type="OrthoDB" id="9992747at2759"/>
<dbReference type="PANTHER" id="PTHR43782">
    <property type="entry name" value="ARGINASE"/>
    <property type="match status" value="1"/>
</dbReference>
<evidence type="ECO:0000256" key="10">
    <source>
        <dbReference type="PROSITE-ProRule" id="PRU00742"/>
    </source>
</evidence>
<comment type="cofactor">
    <cofactor evidence="11">
        <name>Mn(2+)</name>
        <dbReference type="ChEBI" id="CHEBI:29035"/>
    </cofactor>
    <text evidence="11">Binds 2 manganese ions per subunit.</text>
</comment>
<evidence type="ECO:0000256" key="11">
    <source>
        <dbReference type="RuleBase" id="RU361159"/>
    </source>
</evidence>
<dbReference type="FunFam" id="3.40.800.10:FF:000012">
    <property type="entry name" value="Arginase"/>
    <property type="match status" value="1"/>
</dbReference>
<comment type="catalytic activity">
    <reaction evidence="9 11">
        <text>L-arginine + H2O = urea + L-ornithine</text>
        <dbReference type="Rhea" id="RHEA:20569"/>
        <dbReference type="ChEBI" id="CHEBI:15377"/>
        <dbReference type="ChEBI" id="CHEBI:16199"/>
        <dbReference type="ChEBI" id="CHEBI:32682"/>
        <dbReference type="ChEBI" id="CHEBI:46911"/>
        <dbReference type="EC" id="3.5.3.1"/>
    </reaction>
</comment>
<organism evidence="12 13">
    <name type="scientific">Pseudolycoriella hygida</name>
    <dbReference type="NCBI Taxonomy" id="35572"/>
    <lineage>
        <taxon>Eukaryota</taxon>
        <taxon>Metazoa</taxon>
        <taxon>Ecdysozoa</taxon>
        <taxon>Arthropoda</taxon>
        <taxon>Hexapoda</taxon>
        <taxon>Insecta</taxon>
        <taxon>Pterygota</taxon>
        <taxon>Neoptera</taxon>
        <taxon>Endopterygota</taxon>
        <taxon>Diptera</taxon>
        <taxon>Nematocera</taxon>
        <taxon>Sciaroidea</taxon>
        <taxon>Sciaridae</taxon>
        <taxon>Pseudolycoriella</taxon>
    </lineage>
</organism>
<reference evidence="12" key="1">
    <citation type="submission" date="2022-07" db="EMBL/GenBank/DDBJ databases">
        <authorList>
            <person name="Trinca V."/>
            <person name="Uliana J.V.C."/>
            <person name="Torres T.T."/>
            <person name="Ward R.J."/>
            <person name="Monesi N."/>
        </authorList>
    </citation>
    <scope>NUCLEOTIDE SEQUENCE</scope>
    <source>
        <strain evidence="12">HSMRA1968</strain>
        <tissue evidence="12">Whole embryos</tissue>
    </source>
</reference>
<sequence>MGIDGVIKHVAKMSSVPNKRIGIIGCPFSKGQQKRGPELAPQESLDVLDYGDVDIAHRKYTPSYPRNMRNYGQIVGTVVNLASKVEEILKDDRMVVTLGGDHSVAIGSIGAHLMHNKDIAVIWVDAHADINTSLTSVSGNIHGMTVAVLAKELESYWPQLPGMEWLKNKLSLKDIVYIGLRSIDPLEKLIMSKFNVHAYGMEDIDRYGIYDIVQNALQYVDPEKKKSYHVSYDIDSLDGLEAPSTGTRGYEEVSISFGITSSKLVISVRGGLSLREGICILEEIYDTGRLAAVDLVELNPAIGSEDDVSKTVDAAIQILKAACGTVRKGVLPNDAVIPKP</sequence>
<evidence type="ECO:0000256" key="1">
    <source>
        <dbReference type="ARBA" id="ARBA00005098"/>
    </source>
</evidence>
<evidence type="ECO:0000256" key="4">
    <source>
        <dbReference type="ARBA" id="ARBA00022436"/>
    </source>
</evidence>
<evidence type="ECO:0000256" key="6">
    <source>
        <dbReference type="ARBA" id="ARBA00022723"/>
    </source>
</evidence>
<dbReference type="GO" id="GO:0000050">
    <property type="term" value="P:urea cycle"/>
    <property type="evidence" value="ECO:0007669"/>
    <property type="project" value="UniProtKB-KW"/>
</dbReference>
<dbReference type="Pfam" id="PF00491">
    <property type="entry name" value="Arginase"/>
    <property type="match status" value="2"/>
</dbReference>
<dbReference type="AlphaFoldDB" id="A0A9Q0MQX5"/>
<dbReference type="GO" id="GO:0006525">
    <property type="term" value="P:arginine metabolic process"/>
    <property type="evidence" value="ECO:0007669"/>
    <property type="project" value="UniProtKB-KW"/>
</dbReference>
<name>A0A9Q0MQX5_9DIPT</name>
<dbReference type="Gene3D" id="3.40.800.10">
    <property type="entry name" value="Ureohydrolase domain"/>
    <property type="match status" value="1"/>
</dbReference>
<evidence type="ECO:0000256" key="2">
    <source>
        <dbReference type="ARBA" id="ARBA00012168"/>
    </source>
</evidence>
<dbReference type="InterPro" id="IPR006035">
    <property type="entry name" value="Ureohydrolase"/>
</dbReference>
<keyword evidence="13" id="KW-1185">Reference proteome</keyword>
<keyword evidence="5 11" id="KW-0056">Arginine metabolism</keyword>
<protein>
    <recommendedName>
        <fullName evidence="3 11">Arginase</fullName>
        <ecNumber evidence="2 11">3.5.3.1</ecNumber>
    </recommendedName>
</protein>
<dbReference type="NCBIfam" id="TIGR01229">
    <property type="entry name" value="rocF_arginase"/>
    <property type="match status" value="1"/>
</dbReference>
<dbReference type="SUPFAM" id="SSF52768">
    <property type="entry name" value="Arginase/deacetylase"/>
    <property type="match status" value="1"/>
</dbReference>
<proteinExistence type="inferred from homology"/>
<evidence type="ECO:0000313" key="13">
    <source>
        <dbReference type="Proteomes" id="UP001151699"/>
    </source>
</evidence>
<dbReference type="GO" id="GO:0030145">
    <property type="term" value="F:manganese ion binding"/>
    <property type="evidence" value="ECO:0007669"/>
    <property type="project" value="TreeGrafter"/>
</dbReference>
<dbReference type="PANTHER" id="PTHR43782:SF3">
    <property type="entry name" value="ARGINASE"/>
    <property type="match status" value="1"/>
</dbReference>
<keyword evidence="7 11" id="KW-0378">Hydrolase</keyword>
<dbReference type="GO" id="GO:0005829">
    <property type="term" value="C:cytosol"/>
    <property type="evidence" value="ECO:0007669"/>
    <property type="project" value="TreeGrafter"/>
</dbReference>
<dbReference type="EC" id="3.5.3.1" evidence="2 11"/>
<keyword evidence="4 11" id="KW-0835">Urea cycle</keyword>
<dbReference type="Proteomes" id="UP001151699">
    <property type="component" value="Chromosome C"/>
</dbReference>
<evidence type="ECO:0000256" key="3">
    <source>
        <dbReference type="ARBA" id="ARBA00018123"/>
    </source>
</evidence>
<dbReference type="PRINTS" id="PR00116">
    <property type="entry name" value="ARGINASE"/>
</dbReference>
<keyword evidence="8 11" id="KW-0464">Manganese</keyword>
<keyword evidence="6 11" id="KW-0479">Metal-binding</keyword>
<gene>
    <name evidence="12" type="primary">ARG1</name>
    <name evidence="12" type="ORF">Bhyg_14952</name>
</gene>
<dbReference type="CDD" id="cd09989">
    <property type="entry name" value="Arginase"/>
    <property type="match status" value="1"/>
</dbReference>